<feature type="signal peptide" evidence="3">
    <location>
        <begin position="1"/>
        <end position="23"/>
    </location>
</feature>
<dbReference type="RefSeq" id="WP_183694850.1">
    <property type="nucleotide sequence ID" value="NZ_JACICA010000002.1"/>
</dbReference>
<name>A0A7W5UIY9_9BACT</name>
<evidence type="ECO:0000256" key="1">
    <source>
        <dbReference type="ARBA" id="ARBA00022729"/>
    </source>
</evidence>
<feature type="chain" id="PRO_5030841670" evidence="3">
    <location>
        <begin position="24"/>
        <end position="641"/>
    </location>
</feature>
<dbReference type="PROSITE" id="PS51257">
    <property type="entry name" value="PROKAR_LIPOPROTEIN"/>
    <property type="match status" value="1"/>
</dbReference>
<dbReference type="Gene3D" id="2.60.40.1220">
    <property type="match status" value="1"/>
</dbReference>
<evidence type="ECO:0000256" key="3">
    <source>
        <dbReference type="SAM" id="SignalP"/>
    </source>
</evidence>
<dbReference type="Proteomes" id="UP000541425">
    <property type="component" value="Unassembled WGS sequence"/>
</dbReference>
<evidence type="ECO:0000259" key="4">
    <source>
        <dbReference type="Pfam" id="PF13205"/>
    </source>
</evidence>
<dbReference type="InterPro" id="IPR032812">
    <property type="entry name" value="SbsA_Ig"/>
</dbReference>
<dbReference type="Gene3D" id="2.60.40.1120">
    <property type="entry name" value="Carboxypeptidase-like, regulatory domain"/>
    <property type="match status" value="1"/>
</dbReference>
<dbReference type="InterPro" id="IPR013784">
    <property type="entry name" value="Carb-bd-like_fold"/>
</dbReference>
<feature type="domain" description="SbsA Ig-like" evidence="4">
    <location>
        <begin position="36"/>
        <end position="136"/>
    </location>
</feature>
<dbReference type="Pfam" id="PF13205">
    <property type="entry name" value="Big_5"/>
    <property type="match status" value="1"/>
</dbReference>
<gene>
    <name evidence="5" type="ORF">FHS60_000669</name>
</gene>
<dbReference type="SUPFAM" id="SSF49452">
    <property type="entry name" value="Starch-binding domain-like"/>
    <property type="match status" value="1"/>
</dbReference>
<dbReference type="EMBL" id="JACICA010000002">
    <property type="protein sequence ID" value="MBB3702216.1"/>
    <property type="molecule type" value="Genomic_DNA"/>
</dbReference>
<dbReference type="GO" id="GO:0030246">
    <property type="term" value="F:carbohydrate binding"/>
    <property type="evidence" value="ECO:0007669"/>
    <property type="project" value="InterPro"/>
</dbReference>
<evidence type="ECO:0000256" key="2">
    <source>
        <dbReference type="SAM" id="MobiDB-lite"/>
    </source>
</evidence>
<sequence>MNISRNILPFFLLLALAAGLASCANPGSGPDGGPYDETPPSVLQMSPQLGESNVKKAKKITLTFSENVKLENASEKVVVSPPQLEVPEIKVSGRQVSIELMDKLRPNTTYTVDFSNAITDATEGNPLGQFTYYFSTGESVDTMEVGGTVLDASNLTPVSGILVGLHSNLNDTAFTNTPLERVARTDSHGRFSIKGVAPGTYRVFALQDMDGDFKYTRGEKLAFTTKSFEPSCYPDVRYDTVWADTIHYDSIRTINYTHFTPDDIILLAFQETSVIHSLLKMQRDIPTRFTAYFTAPNDKRPVVRGLNFDASKALIEDHSAHSDTITYWIQQPDVAHNDTLRFLYSYQATDDSTHQLCERTDTMELVPRLTNARLDKERAEKEARWKKQLEKRHKRGDYTQERMPVEALKMSTQTASPFTPIDNVNFSLEEPLLSVDSQKFHLFHKVDSTETAAPFRMERTGLLKFRLIGEWRPGQKYRLAVDSAAVVGMSGLVNKSSTLDISIATAEDVGSLFITIPDADSTAIVQLLSSDTKVERQLKVKNQRADFFYVRPGTYYVRCFLDSNGNGKWDVGEYATQRQAEEVFYLSAPITVRANWDVDQNWTLRALPLTEQKPANLSKVKADSRRESAHQKNLNRKRDTK</sequence>
<comment type="caution">
    <text evidence="5">The sequence shown here is derived from an EMBL/GenBank/DDBJ whole genome shotgun (WGS) entry which is preliminary data.</text>
</comment>
<evidence type="ECO:0000313" key="6">
    <source>
        <dbReference type="Proteomes" id="UP000541425"/>
    </source>
</evidence>
<organism evidence="5 6">
    <name type="scientific">Alloprevotella rava</name>
    <dbReference type="NCBI Taxonomy" id="671218"/>
    <lineage>
        <taxon>Bacteria</taxon>
        <taxon>Pseudomonadati</taxon>
        <taxon>Bacteroidota</taxon>
        <taxon>Bacteroidia</taxon>
        <taxon>Bacteroidales</taxon>
        <taxon>Prevotellaceae</taxon>
        <taxon>Alloprevotella</taxon>
    </lineage>
</organism>
<protein>
    <submittedName>
        <fullName evidence="5">Uncharacterized protein (DUF2141 family)</fullName>
    </submittedName>
</protein>
<feature type="region of interest" description="Disordered" evidence="2">
    <location>
        <begin position="615"/>
        <end position="641"/>
    </location>
</feature>
<proteinExistence type="predicted"/>
<accession>A0A7W5UIY9</accession>
<evidence type="ECO:0000313" key="5">
    <source>
        <dbReference type="EMBL" id="MBB3702216.1"/>
    </source>
</evidence>
<dbReference type="AlphaFoldDB" id="A0A7W5UIY9"/>
<reference evidence="5 6" key="1">
    <citation type="submission" date="2020-08" db="EMBL/GenBank/DDBJ databases">
        <title>Genomic Encyclopedia of Type Strains, Phase IV (KMG-IV): sequencing the most valuable type-strain genomes for metagenomic binning, comparative biology and taxonomic classification.</title>
        <authorList>
            <person name="Goeker M."/>
        </authorList>
    </citation>
    <scope>NUCLEOTIDE SEQUENCE [LARGE SCALE GENOMIC DNA]</scope>
    <source>
        <strain evidence="5 6">DSM 22548</strain>
    </source>
</reference>
<keyword evidence="1 3" id="KW-0732">Signal</keyword>
<dbReference type="InterPro" id="IPR014755">
    <property type="entry name" value="Cu-Rt/internalin_Ig-like"/>
</dbReference>
<feature type="compositionally biased region" description="Basic and acidic residues" evidence="2">
    <location>
        <begin position="620"/>
        <end position="630"/>
    </location>
</feature>